<dbReference type="RefSeq" id="WP_091494906.1">
    <property type="nucleotide sequence ID" value="NZ_FODJ01000001.1"/>
</dbReference>
<dbReference type="OrthoDB" id="1267107at2"/>
<evidence type="ECO:0000313" key="3">
    <source>
        <dbReference type="Proteomes" id="UP000199300"/>
    </source>
</evidence>
<dbReference type="Proteomes" id="UP000199300">
    <property type="component" value="Unassembled WGS sequence"/>
</dbReference>
<accession>A0A1H8IUQ2</accession>
<keyword evidence="1" id="KW-0472">Membrane</keyword>
<keyword evidence="1" id="KW-1133">Transmembrane helix</keyword>
<sequence>MKKREKAVNPYVIIAFFFCFVIFLGGYLITNYSLQQLKVTSYETVNYQITTKLGIQAELFLLAKADAIFQNLMHKEWSQLASKPHYDKGLIYSPFANIGAEDDLFFSVKDIEDFNNNEKEYRWSWDQSGREYFATPNEWVDEFLAVHKFNPDYQLTYDQISYNDSIVDGGGSQPNTIPEVFPDAIYIEYYHEPDEDDWHYWQALRFVFEQINDEWYLIAIVRGAHNP</sequence>
<name>A0A1H8IUQ2_9BACI</name>
<reference evidence="2 3" key="1">
    <citation type="submission" date="2016-10" db="EMBL/GenBank/DDBJ databases">
        <authorList>
            <person name="de Groot N.N."/>
        </authorList>
    </citation>
    <scope>NUCLEOTIDE SEQUENCE [LARGE SCALE GENOMIC DNA]</scope>
    <source>
        <strain evidence="2 3">CGMCC 1.10434</strain>
    </source>
</reference>
<keyword evidence="1" id="KW-0812">Transmembrane</keyword>
<evidence type="ECO:0000313" key="2">
    <source>
        <dbReference type="EMBL" id="SEN72373.1"/>
    </source>
</evidence>
<proteinExistence type="predicted"/>
<gene>
    <name evidence="2" type="ORF">SAMN04488134_101737</name>
</gene>
<organism evidence="2 3">
    <name type="scientific">Amphibacillus marinus</name>
    <dbReference type="NCBI Taxonomy" id="872970"/>
    <lineage>
        <taxon>Bacteria</taxon>
        <taxon>Bacillati</taxon>
        <taxon>Bacillota</taxon>
        <taxon>Bacilli</taxon>
        <taxon>Bacillales</taxon>
        <taxon>Bacillaceae</taxon>
        <taxon>Amphibacillus</taxon>
    </lineage>
</organism>
<keyword evidence="3" id="KW-1185">Reference proteome</keyword>
<evidence type="ECO:0000256" key="1">
    <source>
        <dbReference type="SAM" id="Phobius"/>
    </source>
</evidence>
<dbReference type="AlphaFoldDB" id="A0A1H8IUQ2"/>
<protein>
    <submittedName>
        <fullName evidence="2">Uncharacterized protein</fullName>
    </submittedName>
</protein>
<dbReference type="EMBL" id="FODJ01000001">
    <property type="protein sequence ID" value="SEN72373.1"/>
    <property type="molecule type" value="Genomic_DNA"/>
</dbReference>
<feature type="transmembrane region" description="Helical" evidence="1">
    <location>
        <begin position="12"/>
        <end position="30"/>
    </location>
</feature>